<proteinExistence type="inferred from homology"/>
<dbReference type="SUPFAM" id="SSF56645">
    <property type="entry name" value="Acyl-CoA dehydrogenase NM domain-like"/>
    <property type="match status" value="1"/>
</dbReference>
<dbReference type="InterPro" id="IPR009100">
    <property type="entry name" value="AcylCoA_DH/oxidase_NM_dom_sf"/>
</dbReference>
<comment type="caution">
    <text evidence="5">The sequence shown here is derived from an EMBL/GenBank/DDBJ whole genome shotgun (WGS) entry which is preliminary data.</text>
</comment>
<dbReference type="RefSeq" id="WP_067509306.1">
    <property type="nucleotide sequence ID" value="NZ_CP107943.1"/>
</dbReference>
<dbReference type="GO" id="GO:0033540">
    <property type="term" value="P:fatty acid beta-oxidation using acyl-CoA oxidase"/>
    <property type="evidence" value="ECO:0007669"/>
    <property type="project" value="TreeGrafter"/>
</dbReference>
<keyword evidence="2" id="KW-0285">Flavoprotein</keyword>
<dbReference type="GO" id="GO:0071949">
    <property type="term" value="F:FAD binding"/>
    <property type="evidence" value="ECO:0007669"/>
    <property type="project" value="InterPro"/>
</dbReference>
<reference evidence="5 6" key="1">
    <citation type="submission" date="2018-06" db="EMBL/GenBank/DDBJ databases">
        <title>Genomic Encyclopedia of Type Strains, Phase IV (KMG-IV): sequencing the most valuable type-strain genomes for metagenomic binning, comparative biology and taxonomic classification.</title>
        <authorList>
            <person name="Goeker M."/>
        </authorList>
    </citation>
    <scope>NUCLEOTIDE SEQUENCE [LARGE SCALE GENOMIC DNA]</scope>
    <source>
        <strain evidence="5 6">DSM 44599</strain>
    </source>
</reference>
<evidence type="ECO:0000259" key="4">
    <source>
        <dbReference type="Pfam" id="PF00441"/>
    </source>
</evidence>
<dbReference type="EMBL" id="QNRE01000015">
    <property type="protein sequence ID" value="RBO85212.1"/>
    <property type="molecule type" value="Genomic_DNA"/>
</dbReference>
<keyword evidence="3" id="KW-0274">FAD</keyword>
<dbReference type="InterPro" id="IPR009075">
    <property type="entry name" value="AcylCo_DH/oxidase_C"/>
</dbReference>
<organism evidence="5 6">
    <name type="scientific">Nocardia puris</name>
    <dbReference type="NCBI Taxonomy" id="208602"/>
    <lineage>
        <taxon>Bacteria</taxon>
        <taxon>Bacillati</taxon>
        <taxon>Actinomycetota</taxon>
        <taxon>Actinomycetes</taxon>
        <taxon>Mycobacteriales</taxon>
        <taxon>Nocardiaceae</taxon>
        <taxon>Nocardia</taxon>
    </lineage>
</organism>
<name>A0A366D5A9_9NOCA</name>
<gene>
    <name evidence="5" type="ORF">DFR74_11560</name>
</gene>
<dbReference type="InterPro" id="IPR046373">
    <property type="entry name" value="Acyl-CoA_Oxase/DH_mid-dom_sf"/>
</dbReference>
<evidence type="ECO:0000256" key="2">
    <source>
        <dbReference type="ARBA" id="ARBA00022630"/>
    </source>
</evidence>
<dbReference type="InterPro" id="IPR036250">
    <property type="entry name" value="AcylCo_DH-like_C"/>
</dbReference>
<dbReference type="InterPro" id="IPR012258">
    <property type="entry name" value="Acyl-CoA_oxidase"/>
</dbReference>
<evidence type="ECO:0000256" key="3">
    <source>
        <dbReference type="ARBA" id="ARBA00022827"/>
    </source>
</evidence>
<comment type="similarity">
    <text evidence="1">Belongs to the acyl-CoA dehydrogenase family.</text>
</comment>
<accession>A0A366D5A9</accession>
<feature type="domain" description="Acyl-CoA dehydrogenase/oxidase C-terminal" evidence="4">
    <location>
        <begin position="289"/>
        <end position="408"/>
    </location>
</feature>
<dbReference type="Pfam" id="PF00441">
    <property type="entry name" value="Acyl-CoA_dh_1"/>
    <property type="match status" value="1"/>
</dbReference>
<sequence>MNTTPLLGMPRLDAAADPDIVAALRPVIVGEHAQLHAAAATAAAAVDDLPVGSGTFHERAHAGARQLRALFGALGRTPQEVFADPELAGAAIDAAAVAAVPAMLAFTGTVDLTVGAIVRLGNGSPYQQRLLAALNAGAALGVRVHTELGGTNRTDVRTLAIRDRGRGGFVLRTPDIDPVTGGAAAKNMPNVADRDTPVVATVSARLVDGRADYGVHLFLLDLRSAAGLAEGVRVTELSQTDTPMPHARVTFDDVFVPEDALLGGRHCQIADGVIRMRGSKPEMFRVGAGDFTAGRSDLSTAALAMTRAALAGVVNYALQRRPDPNGPALIERGHVIDTLVTDIAAVYAATSMARRLRTARAQGLAPAARARLAMLTKPLASNLAWQVLDRCQTLAGAQGHMRANRIETRHWSVS</sequence>
<dbReference type="SUPFAM" id="SSF47203">
    <property type="entry name" value="Acyl-CoA dehydrogenase C-terminal domain-like"/>
    <property type="match status" value="1"/>
</dbReference>
<dbReference type="PANTHER" id="PTHR10909">
    <property type="entry name" value="ELECTRON TRANSPORT OXIDOREDUCTASE"/>
    <property type="match status" value="1"/>
</dbReference>
<dbReference type="GO" id="GO:0003997">
    <property type="term" value="F:acyl-CoA oxidase activity"/>
    <property type="evidence" value="ECO:0007669"/>
    <property type="project" value="InterPro"/>
</dbReference>
<dbReference type="AlphaFoldDB" id="A0A366D5A9"/>
<evidence type="ECO:0000313" key="5">
    <source>
        <dbReference type="EMBL" id="RBO85212.1"/>
    </source>
</evidence>
<keyword evidence="6" id="KW-1185">Reference proteome</keyword>
<dbReference type="GO" id="GO:0055088">
    <property type="term" value="P:lipid homeostasis"/>
    <property type="evidence" value="ECO:0007669"/>
    <property type="project" value="TreeGrafter"/>
</dbReference>
<dbReference type="Gene3D" id="2.40.110.10">
    <property type="entry name" value="Butyryl-CoA Dehydrogenase, subunit A, domain 2"/>
    <property type="match status" value="1"/>
</dbReference>
<dbReference type="Gene3D" id="1.20.140.10">
    <property type="entry name" value="Butyryl-CoA Dehydrogenase, subunit A, domain 3"/>
    <property type="match status" value="1"/>
</dbReference>
<dbReference type="STRING" id="1210090.GCA_001613185_03136"/>
<dbReference type="Proteomes" id="UP000252586">
    <property type="component" value="Unassembled WGS sequence"/>
</dbReference>
<evidence type="ECO:0000313" key="6">
    <source>
        <dbReference type="Proteomes" id="UP000252586"/>
    </source>
</evidence>
<evidence type="ECO:0000256" key="1">
    <source>
        <dbReference type="ARBA" id="ARBA00009347"/>
    </source>
</evidence>
<protein>
    <submittedName>
        <fullName evidence="5">Alkylation response protein AidB-like acyl-CoA dehydrogenase</fullName>
    </submittedName>
</protein>
<dbReference type="GO" id="GO:0005504">
    <property type="term" value="F:fatty acid binding"/>
    <property type="evidence" value="ECO:0007669"/>
    <property type="project" value="TreeGrafter"/>
</dbReference>
<dbReference type="OrthoDB" id="1144545at2"/>